<evidence type="ECO:0000256" key="4">
    <source>
        <dbReference type="ARBA" id="ARBA00008343"/>
    </source>
</evidence>
<keyword evidence="13" id="KW-0326">Glycosidase</keyword>
<dbReference type="Gene3D" id="1.10.340.30">
    <property type="entry name" value="Hypothetical protein, domain 2"/>
    <property type="match status" value="1"/>
</dbReference>
<sequence length="358" mass="41120">MIPQKKLHDWYLIHKRDLPFRKKKQAYPIWISEVMLQQTRVNAMLPLYESFIKRFPTPESLASAEEEEVLAHWKGLGYYSRARNLRKAAIFLVQNYNGSFPRDLASVLKLPGIGNYTARAVLSIAYNLPLAVLDGNVKRVLSRYYGYSENVLGSKADTNLQKLADDFLNLDHPGDHNQAVMELGSTLCLPESPKCLLCPLSDSCFAKIHQKTSEIPLRVKDKKQIQLTAEILVFFYKENILLVREPKMRFLKEMFHLPYGFTGEIPAEAYEPTPFFLALRESLLVPNPKPIGQFKHTITHHKMNFSVLTSRLENRSRVETLAKEFAVESKWVTLSTLDSEFPSSLATKVKKFLLYLEP</sequence>
<protein>
    <recommendedName>
        <fullName evidence="6">Adenine DNA glycosylase</fullName>
        <ecNumber evidence="5">3.2.2.31</ecNumber>
    </recommendedName>
</protein>
<evidence type="ECO:0000256" key="6">
    <source>
        <dbReference type="ARBA" id="ARBA00022023"/>
    </source>
</evidence>
<keyword evidence="16" id="KW-1185">Reference proteome</keyword>
<dbReference type="SMART" id="SM00478">
    <property type="entry name" value="ENDO3c"/>
    <property type="match status" value="1"/>
</dbReference>
<evidence type="ECO:0000256" key="5">
    <source>
        <dbReference type="ARBA" id="ARBA00012045"/>
    </source>
</evidence>
<dbReference type="PANTHER" id="PTHR42944:SF1">
    <property type="entry name" value="ADENINE DNA GLYCOSYLASE"/>
    <property type="match status" value="1"/>
</dbReference>
<dbReference type="SUPFAM" id="SSF48150">
    <property type="entry name" value="DNA-glycosylase"/>
    <property type="match status" value="1"/>
</dbReference>
<evidence type="ECO:0000256" key="7">
    <source>
        <dbReference type="ARBA" id="ARBA00022723"/>
    </source>
</evidence>
<evidence type="ECO:0000256" key="1">
    <source>
        <dbReference type="ARBA" id="ARBA00000843"/>
    </source>
</evidence>
<dbReference type="InterPro" id="IPR003265">
    <property type="entry name" value="HhH-GPD_domain"/>
</dbReference>
<keyword evidence="12" id="KW-0234">DNA repair</keyword>
<comment type="caution">
    <text evidence="15">The sequence shown here is derived from an EMBL/GenBank/DDBJ whole genome shotgun (WGS) entry which is preliminary data.</text>
</comment>
<dbReference type="InterPro" id="IPR044298">
    <property type="entry name" value="MIG/MutY"/>
</dbReference>
<dbReference type="Pfam" id="PF00730">
    <property type="entry name" value="HhH-GPD"/>
    <property type="match status" value="1"/>
</dbReference>
<evidence type="ECO:0000256" key="12">
    <source>
        <dbReference type="ARBA" id="ARBA00023204"/>
    </source>
</evidence>
<feature type="domain" description="HhH-GPD" evidence="14">
    <location>
        <begin position="35"/>
        <end position="186"/>
    </location>
</feature>
<evidence type="ECO:0000313" key="15">
    <source>
        <dbReference type="EMBL" id="TGM58186.1"/>
    </source>
</evidence>
<evidence type="ECO:0000256" key="9">
    <source>
        <dbReference type="ARBA" id="ARBA00022801"/>
    </source>
</evidence>
<dbReference type="Proteomes" id="UP000298112">
    <property type="component" value="Unassembled WGS sequence"/>
</dbReference>
<dbReference type="PANTHER" id="PTHR42944">
    <property type="entry name" value="ADENINE DNA GLYCOSYLASE"/>
    <property type="match status" value="1"/>
</dbReference>
<comment type="function">
    <text evidence="3">Adenine glycosylase active on G-A mispairs. MutY also corrects error-prone DNA synthesis past GO lesions which are due to the oxidatively damaged form of guanine: 7,8-dihydro-8-oxoguanine (8-oxo-dGTP).</text>
</comment>
<evidence type="ECO:0000256" key="3">
    <source>
        <dbReference type="ARBA" id="ARBA00002933"/>
    </source>
</evidence>
<evidence type="ECO:0000256" key="11">
    <source>
        <dbReference type="ARBA" id="ARBA00023014"/>
    </source>
</evidence>
<dbReference type="InterPro" id="IPR023170">
    <property type="entry name" value="HhH_base_excis_C"/>
</dbReference>
<proteinExistence type="inferred from homology"/>
<dbReference type="CDD" id="cd00056">
    <property type="entry name" value="ENDO3c"/>
    <property type="match status" value="1"/>
</dbReference>
<dbReference type="InterPro" id="IPR004036">
    <property type="entry name" value="Endonuclease-III-like_CS2"/>
</dbReference>
<dbReference type="InterPro" id="IPR005760">
    <property type="entry name" value="A/G_AdeGlyc_MutY"/>
</dbReference>
<dbReference type="PROSITE" id="PS01155">
    <property type="entry name" value="ENDONUCLEASE_III_2"/>
    <property type="match status" value="1"/>
</dbReference>
<name>A0ABY2NQP5_9LEPT</name>
<dbReference type="NCBIfam" id="TIGR01084">
    <property type="entry name" value="mutY"/>
    <property type="match status" value="1"/>
</dbReference>
<dbReference type="SUPFAM" id="SSF55811">
    <property type="entry name" value="Nudix"/>
    <property type="match status" value="1"/>
</dbReference>
<accession>A0ABY2NQP5</accession>
<dbReference type="PROSITE" id="PS00764">
    <property type="entry name" value="ENDONUCLEASE_III_1"/>
    <property type="match status" value="1"/>
</dbReference>
<dbReference type="EC" id="3.2.2.31" evidence="5"/>
<keyword evidence="11" id="KW-0411">Iron-sulfur</keyword>
<dbReference type="EMBL" id="RQHF01000015">
    <property type="protein sequence ID" value="TGM58186.1"/>
    <property type="molecule type" value="Genomic_DNA"/>
</dbReference>
<comment type="catalytic activity">
    <reaction evidence="1">
        <text>Hydrolyzes free adenine bases from 7,8-dihydro-8-oxoguanine:adenine mismatched double-stranded DNA, leaving an apurinic site.</text>
        <dbReference type="EC" id="3.2.2.31"/>
    </reaction>
</comment>
<dbReference type="RefSeq" id="WP_135658179.1">
    <property type="nucleotide sequence ID" value="NZ_RQHF01000015.1"/>
</dbReference>
<comment type="similarity">
    <text evidence="4">Belongs to the Nth/MutY family.</text>
</comment>
<evidence type="ECO:0000256" key="2">
    <source>
        <dbReference type="ARBA" id="ARBA00001966"/>
    </source>
</evidence>
<evidence type="ECO:0000313" key="16">
    <source>
        <dbReference type="Proteomes" id="UP000298112"/>
    </source>
</evidence>
<reference evidence="16" key="1">
    <citation type="journal article" date="2019" name="PLoS Negl. Trop. Dis.">
        <title>Revisiting the worldwide diversity of Leptospira species in the environment.</title>
        <authorList>
            <person name="Vincent A.T."/>
            <person name="Schiettekatte O."/>
            <person name="Bourhy P."/>
            <person name="Veyrier F.J."/>
            <person name="Picardeau M."/>
        </authorList>
    </citation>
    <scope>NUCLEOTIDE SEQUENCE [LARGE SCALE GENOMIC DNA]</scope>
    <source>
        <strain evidence="16">201601955</strain>
    </source>
</reference>
<keyword evidence="9" id="KW-0378">Hydrolase</keyword>
<evidence type="ECO:0000256" key="13">
    <source>
        <dbReference type="ARBA" id="ARBA00023295"/>
    </source>
</evidence>
<dbReference type="InterPro" id="IPR015797">
    <property type="entry name" value="NUDIX_hydrolase-like_dom_sf"/>
</dbReference>
<dbReference type="Gene3D" id="3.90.79.10">
    <property type="entry name" value="Nucleoside Triphosphate Pyrophosphohydrolase"/>
    <property type="match status" value="1"/>
</dbReference>
<dbReference type="InterPro" id="IPR011257">
    <property type="entry name" value="DNA_glycosylase"/>
</dbReference>
<keyword evidence="7" id="KW-0479">Metal-binding</keyword>
<keyword evidence="8" id="KW-0227">DNA damage</keyword>
<gene>
    <name evidence="15" type="primary">mutY</name>
    <name evidence="15" type="ORF">EHQ95_07900</name>
</gene>
<comment type="cofactor">
    <cofactor evidence="2">
        <name>[4Fe-4S] cluster</name>
        <dbReference type="ChEBI" id="CHEBI:49883"/>
    </cofactor>
</comment>
<evidence type="ECO:0000259" key="14">
    <source>
        <dbReference type="SMART" id="SM00478"/>
    </source>
</evidence>
<dbReference type="Gene3D" id="1.10.1670.10">
    <property type="entry name" value="Helix-hairpin-Helix base-excision DNA repair enzymes (C-terminal)"/>
    <property type="match status" value="1"/>
</dbReference>
<evidence type="ECO:0000256" key="8">
    <source>
        <dbReference type="ARBA" id="ARBA00022763"/>
    </source>
</evidence>
<keyword evidence="10" id="KW-0408">Iron</keyword>
<organism evidence="15 16">
    <name type="scientific">Leptospira vanthielii</name>
    <dbReference type="NCBI Taxonomy" id="293085"/>
    <lineage>
        <taxon>Bacteria</taxon>
        <taxon>Pseudomonadati</taxon>
        <taxon>Spirochaetota</taxon>
        <taxon>Spirochaetia</taxon>
        <taxon>Leptospirales</taxon>
        <taxon>Leptospiraceae</taxon>
        <taxon>Leptospira</taxon>
    </lineage>
</organism>
<evidence type="ECO:0000256" key="10">
    <source>
        <dbReference type="ARBA" id="ARBA00023004"/>
    </source>
</evidence>
<dbReference type="InterPro" id="IPR004035">
    <property type="entry name" value="Endouclease-III_FeS-bd_BS"/>
</dbReference>